<feature type="transmembrane region" description="Helical" evidence="2">
    <location>
        <begin position="307"/>
        <end position="329"/>
    </location>
</feature>
<sequence length="412" mass="43566">MKGRSRSYSQKVTARARCEGSSTRSPRPASRLQFLDGLRGVAVTLVLVQHVGERAFPAVAELTHSSLLLGQLGVMVFFLCSGFIIPASLERERPGEGRGRRFASFWRGRFFRLFPLYWLSLAVAGWLAYRGTYSPAAPMSGGDWLANGVMFQMLVGVPNALVAYWTLAFELLFYAGLSVLFVLGLNRRSVELSLAASAVCLALALGAGPLLGAAPPTGAFCLATMLTGTVFHRWHSGEIGLSRLVLCVVAALGSGTALLAAATLGAPQPPEAPQFLAMLTAWLGAYAVFCAGVALRHRRVPAALSRLGTISYSVYLMQALVLAAVPALSSAVGSAVVWVGATLVVSELTYRFVERPAIALGRRRDTVAVRPAAAAQLPVPVRPPAPAPVPVRIAGPVPLPRDAAVARRALSA</sequence>
<dbReference type="PANTHER" id="PTHR23028:SF53">
    <property type="entry name" value="ACYL_TRANSF_3 DOMAIN-CONTAINING PROTEIN"/>
    <property type="match status" value="1"/>
</dbReference>
<keyword evidence="5" id="KW-1185">Reference proteome</keyword>
<feature type="transmembrane region" description="Helical" evidence="2">
    <location>
        <begin position="335"/>
        <end position="353"/>
    </location>
</feature>
<dbReference type="GO" id="GO:0016747">
    <property type="term" value="F:acyltransferase activity, transferring groups other than amino-acyl groups"/>
    <property type="evidence" value="ECO:0007669"/>
    <property type="project" value="InterPro"/>
</dbReference>
<evidence type="ECO:0000256" key="1">
    <source>
        <dbReference type="SAM" id="MobiDB-lite"/>
    </source>
</evidence>
<evidence type="ECO:0000259" key="3">
    <source>
        <dbReference type="Pfam" id="PF01757"/>
    </source>
</evidence>
<dbReference type="GO" id="GO:0016020">
    <property type="term" value="C:membrane"/>
    <property type="evidence" value="ECO:0007669"/>
    <property type="project" value="TreeGrafter"/>
</dbReference>
<dbReference type="InterPro" id="IPR050879">
    <property type="entry name" value="Acyltransferase_3"/>
</dbReference>
<dbReference type="STRING" id="1798228.SAMN05216574_101372"/>
<feature type="transmembrane region" description="Helical" evidence="2">
    <location>
        <begin position="192"/>
        <end position="211"/>
    </location>
</feature>
<feature type="region of interest" description="Disordered" evidence="1">
    <location>
        <begin position="1"/>
        <end position="28"/>
    </location>
</feature>
<keyword evidence="4" id="KW-0808">Transferase</keyword>
<feature type="transmembrane region" description="Helical" evidence="2">
    <location>
        <begin position="217"/>
        <end position="234"/>
    </location>
</feature>
<feature type="transmembrane region" description="Helical" evidence="2">
    <location>
        <begin position="110"/>
        <end position="129"/>
    </location>
</feature>
<evidence type="ECO:0000256" key="2">
    <source>
        <dbReference type="SAM" id="Phobius"/>
    </source>
</evidence>
<keyword evidence="2" id="KW-0472">Membrane</keyword>
<feature type="transmembrane region" description="Helical" evidence="2">
    <location>
        <begin position="275"/>
        <end position="295"/>
    </location>
</feature>
<dbReference type="EMBL" id="FOND01000001">
    <property type="protein sequence ID" value="SFD94257.1"/>
    <property type="molecule type" value="Genomic_DNA"/>
</dbReference>
<evidence type="ECO:0000313" key="5">
    <source>
        <dbReference type="Proteomes" id="UP000198589"/>
    </source>
</evidence>
<dbReference type="OrthoDB" id="9807745at2"/>
<feature type="transmembrane region" description="Helical" evidence="2">
    <location>
        <begin position="241"/>
        <end position="263"/>
    </location>
</feature>
<accession>A0A1I1WGI5</accession>
<keyword evidence="2" id="KW-0812">Transmembrane</keyword>
<dbReference type="InterPro" id="IPR002656">
    <property type="entry name" value="Acyl_transf_3_dom"/>
</dbReference>
<proteinExistence type="predicted"/>
<name>A0A1I1WGI5_9ACTN</name>
<keyword evidence="2" id="KW-1133">Transmembrane helix</keyword>
<protein>
    <submittedName>
        <fullName evidence="4">Peptidoglycan/LPS O-acetylase OafA/YrhL, contains acyltransferase and SGNH-hydrolase domains</fullName>
    </submittedName>
</protein>
<feature type="domain" description="Acyltransferase 3" evidence="3">
    <location>
        <begin position="33"/>
        <end position="342"/>
    </location>
</feature>
<dbReference type="PANTHER" id="PTHR23028">
    <property type="entry name" value="ACETYLTRANSFERASE"/>
    <property type="match status" value="1"/>
</dbReference>
<reference evidence="5" key="1">
    <citation type="submission" date="2016-10" db="EMBL/GenBank/DDBJ databases">
        <authorList>
            <person name="Varghese N."/>
            <person name="Submissions S."/>
        </authorList>
    </citation>
    <scope>NUCLEOTIDE SEQUENCE [LARGE SCALE GENOMIC DNA]</scope>
    <source>
        <strain evidence="5">DSM 46838</strain>
    </source>
</reference>
<organism evidence="4 5">
    <name type="scientific">Blastococcus tunisiensis</name>
    <dbReference type="NCBI Taxonomy" id="1798228"/>
    <lineage>
        <taxon>Bacteria</taxon>
        <taxon>Bacillati</taxon>
        <taxon>Actinomycetota</taxon>
        <taxon>Actinomycetes</taxon>
        <taxon>Geodermatophilales</taxon>
        <taxon>Geodermatophilaceae</taxon>
        <taxon>Blastococcus</taxon>
    </lineage>
</organism>
<feature type="compositionally biased region" description="Polar residues" evidence="1">
    <location>
        <begin position="1"/>
        <end position="12"/>
    </location>
</feature>
<keyword evidence="4" id="KW-0378">Hydrolase</keyword>
<dbReference type="Pfam" id="PF01757">
    <property type="entry name" value="Acyl_transf_3"/>
    <property type="match status" value="1"/>
</dbReference>
<evidence type="ECO:0000313" key="4">
    <source>
        <dbReference type="EMBL" id="SFD94257.1"/>
    </source>
</evidence>
<feature type="transmembrane region" description="Helical" evidence="2">
    <location>
        <begin position="72"/>
        <end position="89"/>
    </location>
</feature>
<dbReference type="Proteomes" id="UP000198589">
    <property type="component" value="Unassembled WGS sequence"/>
</dbReference>
<feature type="transmembrane region" description="Helical" evidence="2">
    <location>
        <begin position="162"/>
        <end position="185"/>
    </location>
</feature>
<dbReference type="GO" id="GO:0009103">
    <property type="term" value="P:lipopolysaccharide biosynthetic process"/>
    <property type="evidence" value="ECO:0007669"/>
    <property type="project" value="TreeGrafter"/>
</dbReference>
<gene>
    <name evidence="4" type="ORF">SAMN05216574_101372</name>
</gene>
<dbReference type="AlphaFoldDB" id="A0A1I1WGI5"/>
<keyword evidence="4" id="KW-0012">Acyltransferase</keyword>
<dbReference type="GO" id="GO:0016787">
    <property type="term" value="F:hydrolase activity"/>
    <property type="evidence" value="ECO:0007669"/>
    <property type="project" value="UniProtKB-KW"/>
</dbReference>